<evidence type="ECO:0000313" key="1">
    <source>
        <dbReference type="EMBL" id="KKK52713.1"/>
    </source>
</evidence>
<dbReference type="EMBL" id="LAZR01066882">
    <property type="protein sequence ID" value="KKK52713.1"/>
    <property type="molecule type" value="Genomic_DNA"/>
</dbReference>
<name>A0A0F8W7U7_9ZZZZ</name>
<gene>
    <name evidence="1" type="ORF">LCGC14_3102160</name>
</gene>
<organism evidence="1">
    <name type="scientific">marine sediment metagenome</name>
    <dbReference type="NCBI Taxonomy" id="412755"/>
    <lineage>
        <taxon>unclassified sequences</taxon>
        <taxon>metagenomes</taxon>
        <taxon>ecological metagenomes</taxon>
    </lineage>
</organism>
<proteinExistence type="predicted"/>
<accession>A0A0F8W7U7</accession>
<dbReference type="AlphaFoldDB" id="A0A0F8W7U7"/>
<sequence>MVKKHLSNNLPYKDTTIGVEQTVMDI</sequence>
<comment type="caution">
    <text evidence="1">The sequence shown here is derived from an EMBL/GenBank/DDBJ whole genome shotgun (WGS) entry which is preliminary data.</text>
</comment>
<protein>
    <submittedName>
        <fullName evidence="1">Uncharacterized protein</fullName>
    </submittedName>
</protein>
<reference evidence="1" key="1">
    <citation type="journal article" date="2015" name="Nature">
        <title>Complex archaea that bridge the gap between prokaryotes and eukaryotes.</title>
        <authorList>
            <person name="Spang A."/>
            <person name="Saw J.H."/>
            <person name="Jorgensen S.L."/>
            <person name="Zaremba-Niedzwiedzka K."/>
            <person name="Martijn J."/>
            <person name="Lind A.E."/>
            <person name="van Eijk R."/>
            <person name="Schleper C."/>
            <person name="Guy L."/>
            <person name="Ettema T.J."/>
        </authorList>
    </citation>
    <scope>NUCLEOTIDE SEQUENCE</scope>
</reference>
<feature type="non-terminal residue" evidence="1">
    <location>
        <position position="26"/>
    </location>
</feature>